<dbReference type="EMBL" id="WIUZ02000017">
    <property type="protein sequence ID" value="KAF9780072.1"/>
    <property type="molecule type" value="Genomic_DNA"/>
</dbReference>
<dbReference type="OrthoDB" id="3232986at2759"/>
<sequence length="890" mass="100158">MDDDEAISNPTVARYEDVHPNIPQVLGTGAGFIDIFNSDRHAEKRKQNLYHPFSSKMEWGLASWLSRSGLSMRAIDDFLALPIIQQLSLSFTAAKTLRSRMEDLPKAPTWKMQPVSLNGYKTAKPVVLFYRDPLEIIQTLLRNPIFEGKWAFTSRRVYQDSDRQNRLYGDWMTSDGAWSAQSALPEGGTLLGITLSSDKTNISIATGDRVAHPLLLTLANLSMGVRMKSTHHALPLIALLPCPRFIGLKKSLHGVMENRLVHHCLDLVSEPLKQASANGALMSDSLGRIRSVTLSQIGSISNDVDPWDLELYAKEAQQRFRLNGVHLPFWRNWSLPDGTIAEPSQFLTPEPLHHWHKQFWDHDAKWSIRAVGSEEIDFRFSLLQPCVGFRHFKVGISSLKQVTGRDHRNVQRYLIPIIADAAPKDFVRCIRALADFRYLAQSRSIDSRTIAEISDALHIFHQKKQSILDAGARVGKGNKPIENFFIPKLEFFHSVVMSIKWSGAPIQWSADPTERAHIDVIKIPSENTNNGQYGPQICQYLDREEKGRLFDLATAICDAGGDLESILYGSAGNQADDGNVELDDELNVGWIEELETVATACGPSRKQVNLFAIADALVTRVMLEGFTSIPRPLRTFSTPWAAFNVNRKPDIPRISINALAEIYRLPDLRPALLDFSQRLGNPSSHHIGGRRGTHTDTQLPFTDVMVWYSLRMQTFSVDDDSVTLPRRLNAIPPCDSWALGRYDTALFVHDEASPALSPDVGFAGYDIAQIRLILHPIWNREISNAPSYLVYAQRFDIIPQPTAAPPTRSAIPDPITGLYIVKRALRADRSRIGDILPLTHCRMPIQLVPRFGTEADARLTSSNSMEWSKEFFLNAYFDKDIFQYLRSSRP</sequence>
<accession>A0A9P6HG00</accession>
<dbReference type="EMBL" id="WIUZ02000008">
    <property type="protein sequence ID" value="KAF9784579.1"/>
    <property type="molecule type" value="Genomic_DNA"/>
</dbReference>
<comment type="caution">
    <text evidence="3">The sequence shown here is derived from an EMBL/GenBank/DDBJ whole genome shotgun (WGS) entry which is preliminary data.</text>
</comment>
<dbReference type="AlphaFoldDB" id="A0A9P6HG00"/>
<dbReference type="InterPro" id="IPR049233">
    <property type="entry name" value="DUF6830"/>
</dbReference>
<protein>
    <recommendedName>
        <fullName evidence="1">DUF6830 domain-containing protein</fullName>
    </recommendedName>
</protein>
<feature type="domain" description="DUF6830" evidence="1">
    <location>
        <begin position="611"/>
        <end position="764"/>
    </location>
</feature>
<reference evidence="3" key="1">
    <citation type="journal article" date="2020" name="Nat. Commun.">
        <title>Large-scale genome sequencing of mycorrhizal fungi provides insights into the early evolution of symbiotic traits.</title>
        <authorList>
            <person name="Miyauchi S."/>
            <person name="Kiss E."/>
            <person name="Kuo A."/>
            <person name="Drula E."/>
            <person name="Kohler A."/>
            <person name="Sanchez-Garcia M."/>
            <person name="Morin E."/>
            <person name="Andreopoulos B."/>
            <person name="Barry K.W."/>
            <person name="Bonito G."/>
            <person name="Buee M."/>
            <person name="Carver A."/>
            <person name="Chen C."/>
            <person name="Cichocki N."/>
            <person name="Clum A."/>
            <person name="Culley D."/>
            <person name="Crous P.W."/>
            <person name="Fauchery L."/>
            <person name="Girlanda M."/>
            <person name="Hayes R.D."/>
            <person name="Keri Z."/>
            <person name="LaButti K."/>
            <person name="Lipzen A."/>
            <person name="Lombard V."/>
            <person name="Magnuson J."/>
            <person name="Maillard F."/>
            <person name="Murat C."/>
            <person name="Nolan M."/>
            <person name="Ohm R.A."/>
            <person name="Pangilinan J."/>
            <person name="Pereira M.F."/>
            <person name="Perotto S."/>
            <person name="Peter M."/>
            <person name="Pfister S."/>
            <person name="Riley R."/>
            <person name="Sitrit Y."/>
            <person name="Stielow J.B."/>
            <person name="Szollosi G."/>
            <person name="Zifcakova L."/>
            <person name="Stursova M."/>
            <person name="Spatafora J.W."/>
            <person name="Tedersoo L."/>
            <person name="Vaario L.M."/>
            <person name="Yamada A."/>
            <person name="Yan M."/>
            <person name="Wang P."/>
            <person name="Xu J."/>
            <person name="Bruns T."/>
            <person name="Baldrian P."/>
            <person name="Vilgalys R."/>
            <person name="Dunand C."/>
            <person name="Henrissat B."/>
            <person name="Grigoriev I.V."/>
            <person name="Hibbett D."/>
            <person name="Nagy L.G."/>
            <person name="Martin F.M."/>
        </authorList>
    </citation>
    <scope>NUCLEOTIDE SEQUENCE</scope>
    <source>
        <strain evidence="3">UH-Tt-Lm1</strain>
    </source>
</reference>
<proteinExistence type="predicted"/>
<evidence type="ECO:0000313" key="3">
    <source>
        <dbReference type="EMBL" id="KAF9784579.1"/>
    </source>
</evidence>
<dbReference type="Pfam" id="PF20722">
    <property type="entry name" value="DUF6830"/>
    <property type="match status" value="1"/>
</dbReference>
<reference evidence="3" key="2">
    <citation type="submission" date="2020-11" db="EMBL/GenBank/DDBJ databases">
        <authorList>
            <consortium name="DOE Joint Genome Institute"/>
            <person name="Kuo A."/>
            <person name="Miyauchi S."/>
            <person name="Kiss E."/>
            <person name="Drula E."/>
            <person name="Kohler A."/>
            <person name="Sanchez-Garcia M."/>
            <person name="Andreopoulos B."/>
            <person name="Barry K.W."/>
            <person name="Bonito G."/>
            <person name="Buee M."/>
            <person name="Carver A."/>
            <person name="Chen C."/>
            <person name="Cichocki N."/>
            <person name="Clum A."/>
            <person name="Culley D."/>
            <person name="Crous P.W."/>
            <person name="Fauchery L."/>
            <person name="Girlanda M."/>
            <person name="Hayes R."/>
            <person name="Keri Z."/>
            <person name="Labutti K."/>
            <person name="Lipzen A."/>
            <person name="Lombard V."/>
            <person name="Magnuson J."/>
            <person name="Maillard F."/>
            <person name="Morin E."/>
            <person name="Murat C."/>
            <person name="Nolan M."/>
            <person name="Ohm R."/>
            <person name="Pangilinan J."/>
            <person name="Pereira M."/>
            <person name="Perotto S."/>
            <person name="Peter M."/>
            <person name="Riley R."/>
            <person name="Sitrit Y."/>
            <person name="Stielow B."/>
            <person name="Szollosi G."/>
            <person name="Zifcakova L."/>
            <person name="Stursova M."/>
            <person name="Spatafora J.W."/>
            <person name="Tedersoo L."/>
            <person name="Vaario L.-M."/>
            <person name="Yamada A."/>
            <person name="Yan M."/>
            <person name="Wang P."/>
            <person name="Xu J."/>
            <person name="Bruns T."/>
            <person name="Baldrian P."/>
            <person name="Vilgalys R."/>
            <person name="Henrissat B."/>
            <person name="Grigoriev I.V."/>
            <person name="Hibbett D."/>
            <person name="Nagy L.G."/>
            <person name="Martin F.M."/>
        </authorList>
    </citation>
    <scope>NUCLEOTIDE SEQUENCE</scope>
    <source>
        <strain evidence="3">UH-Tt-Lm1</strain>
    </source>
</reference>
<gene>
    <name evidence="3" type="ORF">BJ322DRAFT_1141618</name>
    <name evidence="2" type="ORF">BJ322DRAFT_1145766</name>
</gene>
<dbReference type="InterPro" id="IPR041078">
    <property type="entry name" value="Plavaka"/>
</dbReference>
<evidence type="ECO:0000313" key="4">
    <source>
        <dbReference type="Proteomes" id="UP000736335"/>
    </source>
</evidence>
<evidence type="ECO:0000313" key="2">
    <source>
        <dbReference type="EMBL" id="KAF9780072.1"/>
    </source>
</evidence>
<keyword evidence="4" id="KW-1185">Reference proteome</keyword>
<name>A0A9P6HG00_9AGAM</name>
<evidence type="ECO:0000259" key="1">
    <source>
        <dbReference type="Pfam" id="PF20722"/>
    </source>
</evidence>
<dbReference type="Proteomes" id="UP000736335">
    <property type="component" value="Unassembled WGS sequence"/>
</dbReference>
<organism evidence="3 4">
    <name type="scientific">Thelephora terrestris</name>
    <dbReference type="NCBI Taxonomy" id="56493"/>
    <lineage>
        <taxon>Eukaryota</taxon>
        <taxon>Fungi</taxon>
        <taxon>Dikarya</taxon>
        <taxon>Basidiomycota</taxon>
        <taxon>Agaricomycotina</taxon>
        <taxon>Agaricomycetes</taxon>
        <taxon>Thelephorales</taxon>
        <taxon>Thelephoraceae</taxon>
        <taxon>Thelephora</taxon>
    </lineage>
</organism>
<dbReference type="Pfam" id="PF18759">
    <property type="entry name" value="Plavaka"/>
    <property type="match status" value="2"/>
</dbReference>